<proteinExistence type="inferred from homology"/>
<dbReference type="GO" id="GO:0003678">
    <property type="term" value="F:DNA helicase activity"/>
    <property type="evidence" value="ECO:0007669"/>
    <property type="project" value="TreeGrafter"/>
</dbReference>
<dbReference type="Gene3D" id="3.40.50.11140">
    <property type="match status" value="1"/>
</dbReference>
<evidence type="ECO:0000256" key="10">
    <source>
        <dbReference type="ARBA" id="ARBA00061104"/>
    </source>
</evidence>
<dbReference type="InterPro" id="IPR027417">
    <property type="entry name" value="P-loop_NTPase"/>
</dbReference>
<comment type="similarity">
    <text evidence="10 13">In the N-terminal section; belongs to the UvrB family.</text>
</comment>
<comment type="function">
    <text evidence="13">Couples transcription and DNA repair by recognizing RNA polymerase (RNAP) stalled at DNA lesions. Mediates ATP-dependent release of RNAP and its truncated transcript from the DNA, and recruitment of nucleotide excision repair machinery to the damaged site.</text>
</comment>
<evidence type="ECO:0000256" key="7">
    <source>
        <dbReference type="ARBA" id="ARBA00022840"/>
    </source>
</evidence>
<dbReference type="FunFam" id="3.40.50.300:FF:000300">
    <property type="entry name" value="Transcription-repair-coupling factor"/>
    <property type="match status" value="1"/>
</dbReference>
<evidence type="ECO:0000256" key="2">
    <source>
        <dbReference type="ARBA" id="ARBA00022490"/>
    </source>
</evidence>
<evidence type="ECO:0000256" key="9">
    <source>
        <dbReference type="ARBA" id="ARBA00023204"/>
    </source>
</evidence>
<keyword evidence="9 13" id="KW-0234">DNA repair</keyword>
<evidence type="ECO:0000256" key="6">
    <source>
        <dbReference type="ARBA" id="ARBA00022806"/>
    </source>
</evidence>
<keyword evidence="6" id="KW-0347">Helicase</keyword>
<dbReference type="PANTHER" id="PTHR47964:SF1">
    <property type="entry name" value="ATP-DEPENDENT DNA HELICASE HOMOLOG RECG, CHLOROPLASTIC"/>
    <property type="match status" value="1"/>
</dbReference>
<dbReference type="GO" id="GO:0005524">
    <property type="term" value="F:ATP binding"/>
    <property type="evidence" value="ECO:0007669"/>
    <property type="project" value="UniProtKB-UniRule"/>
</dbReference>
<name>A0A4R6XJ74_9GAMM</name>
<dbReference type="Pfam" id="PF00270">
    <property type="entry name" value="DEAD"/>
    <property type="match status" value="1"/>
</dbReference>
<evidence type="ECO:0000256" key="5">
    <source>
        <dbReference type="ARBA" id="ARBA00022801"/>
    </source>
</evidence>
<dbReference type="SUPFAM" id="SSF52540">
    <property type="entry name" value="P-loop containing nucleoside triphosphate hydrolases"/>
    <property type="match status" value="4"/>
</dbReference>
<dbReference type="AlphaFoldDB" id="A0A4R6XJ74"/>
<dbReference type="SUPFAM" id="SSF141259">
    <property type="entry name" value="CarD-like"/>
    <property type="match status" value="1"/>
</dbReference>
<dbReference type="Gene3D" id="2.40.10.170">
    <property type="match status" value="1"/>
</dbReference>
<dbReference type="HAMAP" id="MF_00969">
    <property type="entry name" value="TRCF"/>
    <property type="match status" value="1"/>
</dbReference>
<dbReference type="SMART" id="SM00490">
    <property type="entry name" value="HELICc"/>
    <property type="match status" value="1"/>
</dbReference>
<keyword evidence="8 13" id="KW-0238">DNA-binding</keyword>
<keyword evidence="3 13" id="KW-0547">Nucleotide-binding</keyword>
<dbReference type="GO" id="GO:0005737">
    <property type="term" value="C:cytoplasm"/>
    <property type="evidence" value="ECO:0007669"/>
    <property type="project" value="UniProtKB-SubCell"/>
</dbReference>
<dbReference type="SMART" id="SM00982">
    <property type="entry name" value="TRCF"/>
    <property type="match status" value="1"/>
</dbReference>
<dbReference type="InterPro" id="IPR041471">
    <property type="entry name" value="UvrB_inter"/>
</dbReference>
<dbReference type="GO" id="GO:0003684">
    <property type="term" value="F:damaged DNA binding"/>
    <property type="evidence" value="ECO:0007669"/>
    <property type="project" value="InterPro"/>
</dbReference>
<dbReference type="RefSeq" id="WP_099018826.1">
    <property type="nucleotide sequence ID" value="NZ_NIHB01000002.1"/>
</dbReference>
<evidence type="ECO:0000256" key="8">
    <source>
        <dbReference type="ARBA" id="ARBA00023125"/>
    </source>
</evidence>
<feature type="domain" description="Helicase C-terminal" evidence="15">
    <location>
        <begin position="781"/>
        <end position="947"/>
    </location>
</feature>
<dbReference type="Pfam" id="PF00271">
    <property type="entry name" value="Helicase_C"/>
    <property type="match status" value="1"/>
</dbReference>
<dbReference type="Pfam" id="PF03461">
    <property type="entry name" value="TRCF"/>
    <property type="match status" value="1"/>
</dbReference>
<evidence type="ECO:0000256" key="13">
    <source>
        <dbReference type="HAMAP-Rule" id="MF_00969"/>
    </source>
</evidence>
<dbReference type="GO" id="GO:0016787">
    <property type="term" value="F:hydrolase activity"/>
    <property type="evidence" value="ECO:0007669"/>
    <property type="project" value="UniProtKB-KW"/>
</dbReference>
<dbReference type="InterPro" id="IPR014001">
    <property type="entry name" value="Helicase_ATP-bd"/>
</dbReference>
<keyword evidence="7 13" id="KW-0067">ATP-binding</keyword>
<evidence type="ECO:0000256" key="1">
    <source>
        <dbReference type="ARBA" id="ARBA00004496"/>
    </source>
</evidence>
<evidence type="ECO:0000313" key="16">
    <source>
        <dbReference type="EMBL" id="TDR17457.1"/>
    </source>
</evidence>
<dbReference type="Pfam" id="PF21132">
    <property type="entry name" value="MFD_D3"/>
    <property type="match status" value="1"/>
</dbReference>
<dbReference type="OrthoDB" id="9804325at2"/>
<evidence type="ECO:0000256" key="11">
    <source>
        <dbReference type="ARBA" id="ARBA00061399"/>
    </source>
</evidence>
<dbReference type="InterPro" id="IPR003711">
    <property type="entry name" value="CarD-like/TRCF_RID"/>
</dbReference>
<dbReference type="GO" id="GO:0006355">
    <property type="term" value="P:regulation of DNA-templated transcription"/>
    <property type="evidence" value="ECO:0007669"/>
    <property type="project" value="UniProtKB-UniRule"/>
</dbReference>
<reference evidence="16 17" key="1">
    <citation type="submission" date="2019-03" db="EMBL/GenBank/DDBJ databases">
        <title>Genomic Encyclopedia of Type Strains, Phase IV (KMG-IV): sequencing the most valuable type-strain genomes for metagenomic binning, comparative biology and taxonomic classification.</title>
        <authorList>
            <person name="Goeker M."/>
        </authorList>
    </citation>
    <scope>NUCLEOTIDE SEQUENCE [LARGE SCALE GENOMIC DNA]</scope>
    <source>
        <strain evidence="16 17">DSM 25488</strain>
    </source>
</reference>
<accession>A0A4R6XJ74</accession>
<dbReference type="SUPFAM" id="SSF143517">
    <property type="entry name" value="TRCF domain-like"/>
    <property type="match status" value="1"/>
</dbReference>
<protein>
    <recommendedName>
        <fullName evidence="12 13">Transcription-repair-coupling factor</fullName>
        <shortName evidence="13">TRCF</shortName>
        <ecNumber evidence="13">3.6.4.-</ecNumber>
    </recommendedName>
</protein>
<dbReference type="SMART" id="SM00487">
    <property type="entry name" value="DEXDc"/>
    <property type="match status" value="1"/>
</dbReference>
<keyword evidence="17" id="KW-1185">Reference proteome</keyword>
<dbReference type="PROSITE" id="PS51194">
    <property type="entry name" value="HELICASE_CTER"/>
    <property type="match status" value="1"/>
</dbReference>
<dbReference type="InterPro" id="IPR037235">
    <property type="entry name" value="TRCF-like_C_D7"/>
</dbReference>
<dbReference type="Pfam" id="PF02559">
    <property type="entry name" value="CarD_TRCF_RID"/>
    <property type="match status" value="1"/>
</dbReference>
<feature type="domain" description="Helicase ATP-binding" evidence="14">
    <location>
        <begin position="611"/>
        <end position="772"/>
    </location>
</feature>
<dbReference type="CDD" id="cd17991">
    <property type="entry name" value="DEXHc_TRCF"/>
    <property type="match status" value="1"/>
</dbReference>
<keyword evidence="4 13" id="KW-0227">DNA damage</keyword>
<dbReference type="Gene3D" id="3.30.2060.10">
    <property type="entry name" value="Penicillin-binding protein 1b domain"/>
    <property type="match status" value="1"/>
</dbReference>
<dbReference type="Proteomes" id="UP000295724">
    <property type="component" value="Unassembled WGS sequence"/>
</dbReference>
<dbReference type="Gene3D" id="3.90.1150.50">
    <property type="entry name" value="Transcription-repair-coupling factor, D7 domain"/>
    <property type="match status" value="1"/>
</dbReference>
<evidence type="ECO:0000256" key="12">
    <source>
        <dbReference type="ARBA" id="ARBA00070128"/>
    </source>
</evidence>
<comment type="similarity">
    <text evidence="11 13">In the C-terminal section; belongs to the helicase family. RecG subfamily.</text>
</comment>
<dbReference type="Gene3D" id="3.40.50.300">
    <property type="entry name" value="P-loop containing nucleotide triphosphate hydrolases"/>
    <property type="match status" value="2"/>
</dbReference>
<dbReference type="InterPro" id="IPR036101">
    <property type="entry name" value="CarD-like/TRCF_RID_sf"/>
</dbReference>
<comment type="subcellular location">
    <subcellularLocation>
        <location evidence="1 13">Cytoplasm</location>
    </subcellularLocation>
</comment>
<dbReference type="InterPro" id="IPR047112">
    <property type="entry name" value="RecG/Mfd"/>
</dbReference>
<dbReference type="Pfam" id="PF17757">
    <property type="entry name" value="UvrB_inter"/>
    <property type="match status" value="1"/>
</dbReference>
<dbReference type="EMBL" id="SNZB01000006">
    <property type="protein sequence ID" value="TDR17457.1"/>
    <property type="molecule type" value="Genomic_DNA"/>
</dbReference>
<dbReference type="PROSITE" id="PS51192">
    <property type="entry name" value="HELICASE_ATP_BIND_1"/>
    <property type="match status" value="1"/>
</dbReference>
<dbReference type="FunFam" id="3.40.50.300:FF:000546">
    <property type="entry name" value="Transcription-repair-coupling factor"/>
    <property type="match status" value="1"/>
</dbReference>
<dbReference type="InterPro" id="IPR005118">
    <property type="entry name" value="TRCF_C"/>
</dbReference>
<dbReference type="NCBIfam" id="TIGR00580">
    <property type="entry name" value="mfd"/>
    <property type="match status" value="1"/>
</dbReference>
<keyword evidence="2 13" id="KW-0963">Cytoplasm</keyword>
<dbReference type="InterPro" id="IPR004576">
    <property type="entry name" value="Mfd"/>
</dbReference>
<evidence type="ECO:0000259" key="14">
    <source>
        <dbReference type="PROSITE" id="PS51192"/>
    </source>
</evidence>
<gene>
    <name evidence="13" type="primary">mfd</name>
    <name evidence="16" type="ORF">C8D91_2515</name>
</gene>
<dbReference type="GO" id="GO:0000716">
    <property type="term" value="P:transcription-coupled nucleotide-excision repair, DNA damage recognition"/>
    <property type="evidence" value="ECO:0007669"/>
    <property type="project" value="UniProtKB-UniRule"/>
</dbReference>
<dbReference type="SMART" id="SM01058">
    <property type="entry name" value="CarD_TRCF"/>
    <property type="match status" value="1"/>
</dbReference>
<evidence type="ECO:0000256" key="3">
    <source>
        <dbReference type="ARBA" id="ARBA00022741"/>
    </source>
</evidence>
<keyword evidence="5 13" id="KW-0378">Hydrolase</keyword>
<evidence type="ECO:0000256" key="4">
    <source>
        <dbReference type="ARBA" id="ARBA00022763"/>
    </source>
</evidence>
<organism evidence="16 17">
    <name type="scientific">Marinicella litoralis</name>
    <dbReference type="NCBI Taxonomy" id="644220"/>
    <lineage>
        <taxon>Bacteria</taxon>
        <taxon>Pseudomonadati</taxon>
        <taxon>Pseudomonadota</taxon>
        <taxon>Gammaproteobacteria</taxon>
        <taxon>Lysobacterales</taxon>
        <taxon>Marinicellaceae</taxon>
        <taxon>Marinicella</taxon>
    </lineage>
</organism>
<dbReference type="Gene3D" id="3.40.50.11180">
    <property type="match status" value="1"/>
</dbReference>
<dbReference type="InterPro" id="IPR011545">
    <property type="entry name" value="DEAD/DEAH_box_helicase_dom"/>
</dbReference>
<evidence type="ECO:0000259" key="15">
    <source>
        <dbReference type="PROSITE" id="PS51194"/>
    </source>
</evidence>
<evidence type="ECO:0000313" key="17">
    <source>
        <dbReference type="Proteomes" id="UP000295724"/>
    </source>
</evidence>
<dbReference type="InterPro" id="IPR001650">
    <property type="entry name" value="Helicase_C-like"/>
</dbReference>
<dbReference type="InterPro" id="IPR048635">
    <property type="entry name" value="MFD_D3"/>
</dbReference>
<dbReference type="EC" id="3.6.4.-" evidence="13"/>
<comment type="caution">
    <text evidence="16">The sequence shown here is derived from an EMBL/GenBank/DDBJ whole genome shotgun (WGS) entry which is preliminary data.</text>
</comment>
<sequence length="1140" mass="130015">MLFPKSFDLTAAQNWQQLKGLALPLAISEFHERHPGLLVVLTDSVHHSRVLESEIALCNEADDIKVLHFPIWDTLPYDVFSPNPDIVSERMKFLAEISTVKQNAVVVMPAQNLMQKLPNKDFIIGRSLNIKVGEQFDLHRWRSLFEKNGYIHVNEVREAGEFVVRGGVLDLFPMGGLDAFRIELFDDEIESIRIFDTDTQLTIKETDVIQVMPANEFPFDDQARELFLSRFREWFDVDTRKNTLYQDVRKSIKFSGIEQYLPMFHPELADIFDYLPKDAVFIHCQQTAPILKTWEKQIHARYEDRRHDIQRPILAPNDIYLAADNTYSDILNFQNIWINQKQSSNDSRVEHDFESQLPPRFQTDKHPDLVTFCDQQKHRLLITADSLGRQDLILNKLKSAKNKFKIFNSIQEFIDSNSERGVCIAAIENGVFLKQQNLVILDEGCLFGQRVTRNHTVKKYKANPEDIISNLTDLHLDSPIVHIDHGVGRYRGLKMMDYDGEAEYLEVEYFGGDKLFVPVSSLHLVSRYSGASEENAPWHKLGSEVWAKAKQKAAKKVKDVAAELLSLYAQREAAGGQAMRLNPEEYSQFCDGFPFDETEDQLNAISAVIKDMQAPTHMDRVICGDVGFGKTEIALRAAFIAANEGKQVVLLIPTTLLAQQHYDNFVDRFAPFPIKVELLSRFVSGKDTKSILAACENGQADIVIGTHKLIQKGIKFKNLGLVIIDEEHRFGVKQKDRLKQLKADVDFLTLTATPIPRTLNSALSGLRDLSIIATPPKARLTIKTQVIEWQNSVINEACTREIQRGGQVYFLHNEVQTIEQMAESIQKINPSARVRVAHGQMNEKELQSVMVDFYKQRFNILVCTTIIESGIDIPSANTIIINRADKLGLAQLHQLRGRVGRSHHKAFAFMIIPSWKSITKDAKKRLEAIESLEDLGAGFTLATHDMEIRGSGELLGEEQSGQIQSIGFSLYCDMLERAVAALKNGEEIDILNDETNHIDIELNIPALIPDEYIFDVYTRLTFYKRMNNAKTPEALDEIKVELIDRFGPMPDQAQNLFYVLKFKQKAQKLNIKSMVMNEEYADIKFAKQSDELFTKLIQLLQKQPESFNPLPQNGLRYTGDFLLAEQRIDAIHHLFDILQS</sequence>
<dbReference type="PANTHER" id="PTHR47964">
    <property type="entry name" value="ATP-DEPENDENT DNA HELICASE HOMOLOG RECG, CHLOROPLASTIC"/>
    <property type="match status" value="1"/>
</dbReference>